<dbReference type="SMART" id="SM00054">
    <property type="entry name" value="EFh"/>
    <property type="match status" value="2"/>
</dbReference>
<protein>
    <recommendedName>
        <fullName evidence="17">Intersectin 2a</fullName>
    </recommendedName>
</protein>
<dbReference type="Gene3D" id="2.30.30.40">
    <property type="entry name" value="SH3 Domains"/>
    <property type="match status" value="4"/>
</dbReference>
<dbReference type="PANTHER" id="PTHR46006">
    <property type="entry name" value="RHO GUANINE NUCLEOTIDE EXCHANGE FACTOR AT 64C, ISOFORM A"/>
    <property type="match status" value="1"/>
</dbReference>
<accession>A0A6Q2YPS9</accession>
<dbReference type="SMART" id="SM00027">
    <property type="entry name" value="EH"/>
    <property type="match status" value="2"/>
</dbReference>
<dbReference type="InterPro" id="IPR018247">
    <property type="entry name" value="EF_Hand_1_Ca_BS"/>
</dbReference>
<keyword evidence="4" id="KW-0254">Endocytosis</keyword>
<feature type="domain" description="SH3" evidence="9">
    <location>
        <begin position="558"/>
        <end position="616"/>
    </location>
</feature>
<evidence type="ECO:0000313" key="16">
    <source>
        <dbReference type="Proteomes" id="UP000265140"/>
    </source>
</evidence>
<feature type="domain" description="SH3" evidence="9">
    <location>
        <begin position="692"/>
        <end position="751"/>
    </location>
</feature>
<feature type="compositionally biased region" description="Low complexity" evidence="8">
    <location>
        <begin position="101"/>
        <end position="111"/>
    </location>
</feature>
<dbReference type="Pfam" id="PF16652">
    <property type="entry name" value="PH_13"/>
    <property type="match status" value="1"/>
</dbReference>
<evidence type="ECO:0000256" key="4">
    <source>
        <dbReference type="ARBA" id="ARBA00022583"/>
    </source>
</evidence>
<reference evidence="15" key="4">
    <citation type="submission" date="2025-09" db="UniProtKB">
        <authorList>
            <consortium name="Ensembl"/>
        </authorList>
    </citation>
    <scope>IDENTIFICATION</scope>
</reference>
<dbReference type="CDD" id="cd11994">
    <property type="entry name" value="SH3_Intersectin2_4"/>
    <property type="match status" value="1"/>
</dbReference>
<dbReference type="FunFam" id="1.10.238.10:FF:000055">
    <property type="entry name" value="Intersectin-1 isoform 1"/>
    <property type="match status" value="1"/>
</dbReference>
<dbReference type="PROSITE" id="PS00018">
    <property type="entry name" value="EF_HAND_1"/>
    <property type="match status" value="1"/>
</dbReference>
<dbReference type="InterPro" id="IPR001452">
    <property type="entry name" value="SH3_domain"/>
</dbReference>
<dbReference type="CDD" id="cd00160">
    <property type="entry name" value="RhoGEF"/>
    <property type="match status" value="1"/>
</dbReference>
<dbReference type="CDD" id="cd11838">
    <property type="entry name" value="SH3_Intersectin_3"/>
    <property type="match status" value="1"/>
</dbReference>
<keyword evidence="16" id="KW-1185">Reference proteome</keyword>
<dbReference type="FunFam" id="2.30.30.40:FF:000041">
    <property type="entry name" value="Intersectin 1"/>
    <property type="match status" value="1"/>
</dbReference>
<evidence type="ECO:0000259" key="14">
    <source>
        <dbReference type="PROSITE" id="PS50222"/>
    </source>
</evidence>
<feature type="domain" description="SH3" evidence="9">
    <location>
        <begin position="618"/>
        <end position="682"/>
    </location>
</feature>
<dbReference type="PROSITE" id="PS50010">
    <property type="entry name" value="DH_2"/>
    <property type="match status" value="1"/>
</dbReference>
<keyword evidence="5" id="KW-0479">Metal-binding</keyword>
<dbReference type="GO" id="GO:0005509">
    <property type="term" value="F:calcium ion binding"/>
    <property type="evidence" value="ECO:0007669"/>
    <property type="project" value="InterPro"/>
</dbReference>
<dbReference type="InterPro" id="IPR035740">
    <property type="entry name" value="Intersectin-2_SH3_4"/>
</dbReference>
<dbReference type="Bgee" id="ENSELUG00000007309">
    <property type="expression patterns" value="Expressed in stomach and 10 other cell types or tissues"/>
</dbReference>
<keyword evidence="6" id="KW-0106">Calcium</keyword>
<dbReference type="PROSITE" id="PS50003">
    <property type="entry name" value="PH_DOMAIN"/>
    <property type="match status" value="1"/>
</dbReference>
<dbReference type="GO" id="GO:0035025">
    <property type="term" value="P:positive regulation of Rho protein signal transduction"/>
    <property type="evidence" value="ECO:0007669"/>
    <property type="project" value="TreeGrafter"/>
</dbReference>
<dbReference type="InterPro" id="IPR001849">
    <property type="entry name" value="PH_domain"/>
</dbReference>
<feature type="region of interest" description="Disordered" evidence="8">
    <location>
        <begin position="292"/>
        <end position="347"/>
    </location>
</feature>
<dbReference type="InterPro" id="IPR011993">
    <property type="entry name" value="PH-like_dom_sf"/>
</dbReference>
<dbReference type="PRINTS" id="PR00452">
    <property type="entry name" value="SH3DOMAIN"/>
</dbReference>
<dbReference type="PROSITE" id="PS50222">
    <property type="entry name" value="EF_HAND_2"/>
    <property type="match status" value="2"/>
</dbReference>
<evidence type="ECO:0008006" key="17">
    <source>
        <dbReference type="Google" id="ProtNLM"/>
    </source>
</evidence>
<dbReference type="GO" id="GO:0005085">
    <property type="term" value="F:guanyl-nucleotide exchange factor activity"/>
    <property type="evidence" value="ECO:0007669"/>
    <property type="project" value="InterPro"/>
</dbReference>
<reference evidence="15" key="3">
    <citation type="submission" date="2025-08" db="UniProtKB">
        <authorList>
            <consortium name="Ensembl"/>
        </authorList>
    </citation>
    <scope>IDENTIFICATION</scope>
</reference>
<keyword evidence="3" id="KW-0963">Cytoplasm</keyword>
<dbReference type="InterPro" id="IPR000261">
    <property type="entry name" value="EH_dom"/>
</dbReference>
<dbReference type="SMART" id="SM00233">
    <property type="entry name" value="PH"/>
    <property type="match status" value="1"/>
</dbReference>
<dbReference type="InterPro" id="IPR035899">
    <property type="entry name" value="DBL_dom_sf"/>
</dbReference>
<evidence type="ECO:0000259" key="10">
    <source>
        <dbReference type="PROSITE" id="PS50003"/>
    </source>
</evidence>
<dbReference type="SUPFAM" id="SSF47473">
    <property type="entry name" value="EF-hand"/>
    <property type="match status" value="2"/>
</dbReference>
<dbReference type="CDD" id="cd00052">
    <property type="entry name" value="EH"/>
    <property type="match status" value="2"/>
</dbReference>
<dbReference type="InterPro" id="IPR000008">
    <property type="entry name" value="C2_dom"/>
</dbReference>
<proteinExistence type="predicted"/>
<dbReference type="Pfam" id="PF14604">
    <property type="entry name" value="SH3_9"/>
    <property type="match status" value="1"/>
</dbReference>
<organism evidence="15 16">
    <name type="scientific">Esox lucius</name>
    <name type="common">Northern pike</name>
    <dbReference type="NCBI Taxonomy" id="8010"/>
    <lineage>
        <taxon>Eukaryota</taxon>
        <taxon>Metazoa</taxon>
        <taxon>Chordata</taxon>
        <taxon>Craniata</taxon>
        <taxon>Vertebrata</taxon>
        <taxon>Euteleostomi</taxon>
        <taxon>Actinopterygii</taxon>
        <taxon>Neopterygii</taxon>
        <taxon>Teleostei</taxon>
        <taxon>Protacanthopterygii</taxon>
        <taxon>Esociformes</taxon>
        <taxon>Esocidae</taxon>
        <taxon>Esox</taxon>
    </lineage>
</organism>
<dbReference type="GO" id="GO:0005737">
    <property type="term" value="C:cytoplasm"/>
    <property type="evidence" value="ECO:0007669"/>
    <property type="project" value="UniProtKB-SubCell"/>
</dbReference>
<name>A0A6Q2YPS9_ESOLU</name>
<evidence type="ECO:0000256" key="8">
    <source>
        <dbReference type="SAM" id="MobiDB-lite"/>
    </source>
</evidence>
<dbReference type="Proteomes" id="UP000265140">
    <property type="component" value="Chromosome 18"/>
</dbReference>
<dbReference type="AlphaFoldDB" id="A0A6Q2YPS9"/>
<dbReference type="GeneTree" id="ENSGT00940000155936"/>
<evidence type="ECO:0000256" key="3">
    <source>
        <dbReference type="ARBA" id="ARBA00022490"/>
    </source>
</evidence>
<keyword evidence="2 7" id="KW-0728">SH3 domain</keyword>
<feature type="domain" description="PH" evidence="10">
    <location>
        <begin position="999"/>
        <end position="1115"/>
    </location>
</feature>
<sequence>HLRITWFGGPEERLKHDTQFDSLTPVLGHLSGEQAKKFFLQSGLPPQVLAEIWSLADMNDDGKMDRLEFSIAMKLIKITLQGRGLPPSLPTSMKQPPTVTPPSMMTSSTPVPLSGFSSPMAFSPSTGMSKANSLLDLASSSNSSSTTSLASNSNSPKTGSCDWSVPQASRLKYRQQFNGLDKLMTGYLSGPQVKNVLTASNLTQTQLATIWTLADVDKDGQLRAEEFILAMHLVDMAKTGCPLPLTLPSDLVPPSFRLKANFARGSAELEKRRMALEEEQRREKERREREARQLKERREKEAQEQENRKRAEEERRREMERRVEEDRQREKERKEVAQQELERQQKEEWERGRKDDLCRRRAGEQQEIAVLRAKKKQLQMELEAVDLREQQGKQQAVLEDLCRVKELKLRELERRREEERERKRREEEEEAARSFKDTHIFICDMVLTRVALDADCLIEVDDETVGEPGWLCGSYRGNRGWFPQSYAERCPVPALPEAPAAPGHTLLPPFGLTAPPNVTSGKQDQWFSDVSQRRLGWKYMIKTQFEKPSLLFLIPLCSVQSEYVALYTYESPEVGDLTFSEGDVVMVTEREGEWWRGCIGDQTGVFPSNYVKQVTASKKPEIAQSVSAVVALTTEQLSLSPGQLIVVLAKNTTGWWLGELQARGKKRQRGWFHSSHVKLLGPTSSKMSPATVPVCKVIAKYDYTAANQDEMSFFKGQLINILDKDNPDWWKGEVNGVTGLLPTNYVTVTTDSDPSQQWCADLVTLDSMTPSERKRQGYIHELIHTEQTYLDDLELVMEVFYKPMSVSGHLTEDDMAVIFVNWSELITCNSRLLRSLHALKAEGGANMPVQLIGERLWSELSDMQVYVTFCSCQLNAAALLQHKTNAHPHFRQYLRTLATNYRCKGMPLSSFFLKPMQRITRYPLLIKNILEHTLACHPDVEPLRAALERAEEVCCQVNEGVREKENSEQLDWIQTHVQCEGAIEHLVFNSQTNCLGPRKLLHSGRLHKTKSTRELWVFLFNDFLLFTQPANPFSSSPLSTYFTGADKLFSTKSNTQLKMYKTPLFLNEVLVKMPSHLSSDEPLFHISHIDRMYTLKTDTMNERTTWVQRIKAASEHFIETQKRNRERAYQARSLLFSGVGRLTVVLMEAQELKACRPDGKMSNPYCQLTVGAQCYTSRPVSDTPDPKWNFTCHFFIQDLYQDVLSISVSDKNLFSPDEFLGRTAVPVATIKKDMENMGAATRRLLLHEAPTGEVWVKLDLQLYDQPE</sequence>
<dbReference type="Pfam" id="PF00168">
    <property type="entry name" value="C2"/>
    <property type="match status" value="1"/>
</dbReference>
<feature type="domain" description="EH" evidence="13">
    <location>
        <begin position="169"/>
        <end position="258"/>
    </location>
</feature>
<dbReference type="SUPFAM" id="SSF50044">
    <property type="entry name" value="SH3-domain"/>
    <property type="match status" value="4"/>
</dbReference>
<evidence type="ECO:0000256" key="1">
    <source>
        <dbReference type="ARBA" id="ARBA00004496"/>
    </source>
</evidence>
<feature type="domain" description="EH" evidence="13">
    <location>
        <begin position="12"/>
        <end position="100"/>
    </location>
</feature>
<dbReference type="SUPFAM" id="SSF50729">
    <property type="entry name" value="PH domain-like"/>
    <property type="match status" value="1"/>
</dbReference>
<dbReference type="PANTHER" id="PTHR46006:SF6">
    <property type="entry name" value="INTERSECTIN-2 ISOFORM X1"/>
    <property type="match status" value="1"/>
</dbReference>
<dbReference type="SMART" id="SM00239">
    <property type="entry name" value="C2"/>
    <property type="match status" value="1"/>
</dbReference>
<dbReference type="Pfam" id="PF00018">
    <property type="entry name" value="SH3_1"/>
    <property type="match status" value="1"/>
</dbReference>
<reference evidence="15" key="2">
    <citation type="submission" date="2020-02" db="EMBL/GenBank/DDBJ databases">
        <title>Esox lucius (northern pike) genome, fEsoLuc1, primary haplotype.</title>
        <authorList>
            <person name="Myers G."/>
            <person name="Karagic N."/>
            <person name="Meyer A."/>
            <person name="Pippel M."/>
            <person name="Reichard M."/>
            <person name="Winkler S."/>
            <person name="Tracey A."/>
            <person name="Sims Y."/>
            <person name="Howe K."/>
            <person name="Rhie A."/>
            <person name="Formenti G."/>
            <person name="Durbin R."/>
            <person name="Fedrigo O."/>
            <person name="Jarvis E.D."/>
        </authorList>
    </citation>
    <scope>NUCLEOTIDE SEQUENCE [LARGE SCALE GENOMIC DNA]</scope>
</reference>
<dbReference type="InterPro" id="IPR051480">
    <property type="entry name" value="Endocytic_GEF_Adapter"/>
</dbReference>
<feature type="domain" description="C2" evidence="11">
    <location>
        <begin position="1122"/>
        <end position="1240"/>
    </location>
</feature>
<dbReference type="Pfam" id="PF07653">
    <property type="entry name" value="SH3_2"/>
    <property type="match status" value="1"/>
</dbReference>
<evidence type="ECO:0000256" key="2">
    <source>
        <dbReference type="ARBA" id="ARBA00022443"/>
    </source>
</evidence>
<evidence type="ECO:0000259" key="11">
    <source>
        <dbReference type="PROSITE" id="PS50004"/>
    </source>
</evidence>
<dbReference type="InterPro" id="IPR002048">
    <property type="entry name" value="EF_hand_dom"/>
</dbReference>
<dbReference type="GO" id="GO:0006897">
    <property type="term" value="P:endocytosis"/>
    <property type="evidence" value="ECO:0007669"/>
    <property type="project" value="UniProtKB-KW"/>
</dbReference>
<comment type="subcellular location">
    <subcellularLocation>
        <location evidence="1">Cytoplasm</location>
    </subcellularLocation>
</comment>
<dbReference type="Gene3D" id="1.10.238.10">
    <property type="entry name" value="EF-hand"/>
    <property type="match status" value="2"/>
</dbReference>
<dbReference type="Ensembl" id="ENSELUT00000080828.2">
    <property type="protein sequence ID" value="ENSELUP00000067755.2"/>
    <property type="gene ID" value="ENSELUG00000007309.3"/>
</dbReference>
<evidence type="ECO:0000259" key="9">
    <source>
        <dbReference type="PROSITE" id="PS50002"/>
    </source>
</evidence>
<dbReference type="Gene3D" id="1.20.900.10">
    <property type="entry name" value="Dbl homology (DH) domain"/>
    <property type="match status" value="1"/>
</dbReference>
<dbReference type="SMART" id="SM00326">
    <property type="entry name" value="SH3"/>
    <property type="match status" value="4"/>
</dbReference>
<dbReference type="InterPro" id="IPR011992">
    <property type="entry name" value="EF-hand-dom_pair"/>
</dbReference>
<feature type="domain" description="DH" evidence="12">
    <location>
        <begin position="774"/>
        <end position="960"/>
    </location>
</feature>
<evidence type="ECO:0000259" key="12">
    <source>
        <dbReference type="PROSITE" id="PS50010"/>
    </source>
</evidence>
<reference evidence="16" key="1">
    <citation type="journal article" date="2014" name="PLoS ONE">
        <title>The genome and linkage map of the northern pike (Esox lucius): conserved synteny revealed between the salmonid sister group and the Neoteleostei.</title>
        <authorList>
            <person name="Rondeau E.B."/>
            <person name="Minkley D.R."/>
            <person name="Leong J.S."/>
            <person name="Messmer A.M."/>
            <person name="Jantzen J.R."/>
            <person name="von Schalburg K.R."/>
            <person name="Lemon C."/>
            <person name="Bird N.H."/>
            <person name="Koop B.F."/>
        </authorList>
    </citation>
    <scope>NUCLEOTIDE SEQUENCE</scope>
</reference>
<dbReference type="SUPFAM" id="SSF49562">
    <property type="entry name" value="C2 domain (Calcium/lipid-binding domain, CaLB)"/>
    <property type="match status" value="1"/>
</dbReference>
<dbReference type="SMART" id="SM00325">
    <property type="entry name" value="RhoGEF"/>
    <property type="match status" value="1"/>
</dbReference>
<dbReference type="InterPro" id="IPR035892">
    <property type="entry name" value="C2_domain_sf"/>
</dbReference>
<dbReference type="InterPro" id="IPR000219">
    <property type="entry name" value="DH_dom"/>
</dbReference>
<dbReference type="PROSITE" id="PS50002">
    <property type="entry name" value="SH3"/>
    <property type="match status" value="3"/>
</dbReference>
<evidence type="ECO:0000256" key="6">
    <source>
        <dbReference type="ARBA" id="ARBA00022837"/>
    </source>
</evidence>
<evidence type="ECO:0000256" key="5">
    <source>
        <dbReference type="ARBA" id="ARBA00022723"/>
    </source>
</evidence>
<feature type="region of interest" description="Disordered" evidence="8">
    <location>
        <begin position="85"/>
        <end position="111"/>
    </location>
</feature>
<feature type="domain" description="EF-hand" evidence="14">
    <location>
        <begin position="202"/>
        <end position="237"/>
    </location>
</feature>
<dbReference type="PROSITE" id="PS50004">
    <property type="entry name" value="C2"/>
    <property type="match status" value="1"/>
</dbReference>
<evidence type="ECO:0000313" key="15">
    <source>
        <dbReference type="Ensembl" id="ENSELUP00000067755.2"/>
    </source>
</evidence>
<evidence type="ECO:0000256" key="7">
    <source>
        <dbReference type="PROSITE-ProRule" id="PRU00192"/>
    </source>
</evidence>
<dbReference type="SUPFAM" id="SSF48065">
    <property type="entry name" value="DBL homology domain (DH-domain)"/>
    <property type="match status" value="1"/>
</dbReference>
<feature type="domain" description="EF-hand" evidence="14">
    <location>
        <begin position="44"/>
        <end position="79"/>
    </location>
</feature>
<evidence type="ECO:0000259" key="13">
    <source>
        <dbReference type="PROSITE" id="PS50031"/>
    </source>
</evidence>
<dbReference type="Gene3D" id="2.30.29.30">
    <property type="entry name" value="Pleckstrin-homology domain (PH domain)/Phosphotyrosine-binding domain (PTB)"/>
    <property type="match status" value="1"/>
</dbReference>
<dbReference type="Gene3D" id="2.60.40.150">
    <property type="entry name" value="C2 domain"/>
    <property type="match status" value="1"/>
</dbReference>
<dbReference type="Pfam" id="PF00621">
    <property type="entry name" value="RhoGEF"/>
    <property type="match status" value="1"/>
</dbReference>
<dbReference type="PROSITE" id="PS50031">
    <property type="entry name" value="EH"/>
    <property type="match status" value="2"/>
</dbReference>
<dbReference type="Pfam" id="PF12763">
    <property type="entry name" value="EH"/>
    <property type="match status" value="2"/>
</dbReference>
<dbReference type="InterPro" id="IPR036028">
    <property type="entry name" value="SH3-like_dom_sf"/>
</dbReference>